<evidence type="ECO:0000313" key="8">
    <source>
        <dbReference type="EMBL" id="ACV21887.1"/>
    </source>
</evidence>
<dbReference type="InterPro" id="IPR013762">
    <property type="entry name" value="Integrase-like_cat_sf"/>
</dbReference>
<protein>
    <submittedName>
        <fullName evidence="8">Site-specific recombinase XerD</fullName>
    </submittedName>
</protein>
<proteinExistence type="inferred from homology"/>
<feature type="region of interest" description="Disordered" evidence="5">
    <location>
        <begin position="1"/>
        <end position="27"/>
    </location>
</feature>
<dbReference type="GO" id="GO:0006310">
    <property type="term" value="P:DNA recombination"/>
    <property type="evidence" value="ECO:0007669"/>
    <property type="project" value="UniProtKB-KW"/>
</dbReference>
<evidence type="ECO:0000259" key="6">
    <source>
        <dbReference type="PROSITE" id="PS51898"/>
    </source>
</evidence>
<dbReference type="eggNOG" id="COG0582">
    <property type="taxonomic scope" value="Bacteria"/>
</dbReference>
<organism evidence="8 9">
    <name type="scientific">Slackia heliotrinireducens (strain ATCC 29202 / DSM 20476 / NCTC 11029 / RHS 1)</name>
    <name type="common">Peptococcus heliotrinreducens</name>
    <dbReference type="NCBI Taxonomy" id="471855"/>
    <lineage>
        <taxon>Bacteria</taxon>
        <taxon>Bacillati</taxon>
        <taxon>Actinomycetota</taxon>
        <taxon>Coriobacteriia</taxon>
        <taxon>Eggerthellales</taxon>
        <taxon>Eggerthellaceae</taxon>
        <taxon>Slackia</taxon>
    </lineage>
</organism>
<dbReference type="Proteomes" id="UP000002026">
    <property type="component" value="Chromosome"/>
</dbReference>
<dbReference type="InterPro" id="IPR002104">
    <property type="entry name" value="Integrase_catalytic"/>
</dbReference>
<dbReference type="PROSITE" id="PS51898">
    <property type="entry name" value="TYR_RECOMBINASE"/>
    <property type="match status" value="1"/>
</dbReference>
<keyword evidence="3" id="KW-0233">DNA recombination</keyword>
<accession>C7N4Q2</accession>
<name>C7N4Q2_SLAHD</name>
<dbReference type="GO" id="GO:0015074">
    <property type="term" value="P:DNA integration"/>
    <property type="evidence" value="ECO:0007669"/>
    <property type="project" value="InterPro"/>
</dbReference>
<dbReference type="HOGENOM" id="CLU_027562_17_1_11"/>
<sequence>MAKPKQRENYGNGSITPELDKDGNQKKNRKGQLVWRVCLSFGYETVIDGNGNKRRKRNKVQRMCYGSLGDARKFCKQLQAEYENIDQQAAQGSFRWACDKWLSWMRAKGGASQAVLRQYTTWLGYMSDVLGDKKLVEVKKSDVEAAMVAVKTSRDLSNTTMNKMFAVTKRLFEYCVDSDWITRNPCRNIEAPAKDRVTSRHSLTDEESAVLRKRLDLAEADAISGYLEKENRQSDHNNLFGRSCVRGLSHISGIIAIRIMLATGMRRGEVCGLTWGAVDFDNSQIYVRQSLTASVEVKDPKTYSGRRSLFVEQNTMRHLKEWKTFQAKALHMVMPDGTALTQTDETPVCCSDVGGWLDPTNLSRWWGGNKNKGREGFRDSLGFPELNMHELRHTQATMLLGNGIDVKSVQTRLGHSRASVTLDQYAHAIPANDKAAADLMGEIMNKSVPETPVVRIGESA</sequence>
<gene>
    <name evidence="8" type="ordered locus">Shel_08320</name>
</gene>
<dbReference type="SUPFAM" id="SSF56349">
    <property type="entry name" value="DNA breaking-rejoining enzymes"/>
    <property type="match status" value="1"/>
</dbReference>
<dbReference type="InterPro" id="IPR050090">
    <property type="entry name" value="Tyrosine_recombinase_XerCD"/>
</dbReference>
<dbReference type="STRING" id="471855.Shel_08320"/>
<dbReference type="Pfam" id="PF00589">
    <property type="entry name" value="Phage_integrase"/>
    <property type="match status" value="1"/>
</dbReference>
<evidence type="ECO:0000259" key="7">
    <source>
        <dbReference type="PROSITE" id="PS51900"/>
    </source>
</evidence>
<evidence type="ECO:0000256" key="1">
    <source>
        <dbReference type="ARBA" id="ARBA00008857"/>
    </source>
</evidence>
<evidence type="ECO:0000256" key="4">
    <source>
        <dbReference type="PROSITE-ProRule" id="PRU01248"/>
    </source>
</evidence>
<evidence type="ECO:0000256" key="3">
    <source>
        <dbReference type="ARBA" id="ARBA00023172"/>
    </source>
</evidence>
<dbReference type="EMBL" id="CP001684">
    <property type="protein sequence ID" value="ACV21887.1"/>
    <property type="molecule type" value="Genomic_DNA"/>
</dbReference>
<dbReference type="InterPro" id="IPR010998">
    <property type="entry name" value="Integrase_recombinase_N"/>
</dbReference>
<dbReference type="Gene3D" id="1.10.443.10">
    <property type="entry name" value="Intergrase catalytic core"/>
    <property type="match status" value="1"/>
</dbReference>
<dbReference type="KEGG" id="shi:Shel_08320"/>
<dbReference type="Gene3D" id="1.10.150.130">
    <property type="match status" value="1"/>
</dbReference>
<dbReference type="InterPro" id="IPR044068">
    <property type="entry name" value="CB"/>
</dbReference>
<keyword evidence="9" id="KW-1185">Reference proteome</keyword>
<dbReference type="PANTHER" id="PTHR30349">
    <property type="entry name" value="PHAGE INTEGRASE-RELATED"/>
    <property type="match status" value="1"/>
</dbReference>
<reference evidence="8 9" key="1">
    <citation type="journal article" date="2009" name="Stand. Genomic Sci.">
        <title>Complete genome sequence of Slackia heliotrinireducens type strain (RHS 1).</title>
        <authorList>
            <person name="Pukall R."/>
            <person name="Lapidus A."/>
            <person name="Nolan M."/>
            <person name="Copeland A."/>
            <person name="Glavina Del Rio T."/>
            <person name="Lucas S."/>
            <person name="Chen F."/>
            <person name="Tice H."/>
            <person name="Cheng J.F."/>
            <person name="Chertkov O."/>
            <person name="Bruce D."/>
            <person name="Goodwin L."/>
            <person name="Kuske C."/>
            <person name="Brettin T."/>
            <person name="Detter J.C."/>
            <person name="Han C."/>
            <person name="Pitluck S."/>
            <person name="Pati A."/>
            <person name="Mavrommatis K."/>
            <person name="Ivanova N."/>
            <person name="Ovchinnikova G."/>
            <person name="Chen A."/>
            <person name="Palaniappan K."/>
            <person name="Schneider S."/>
            <person name="Rohde M."/>
            <person name="Chain P."/>
            <person name="D'haeseleer P."/>
            <person name="Goker M."/>
            <person name="Bristow J."/>
            <person name="Eisen J.A."/>
            <person name="Markowitz V."/>
            <person name="Kyrpides N.C."/>
            <person name="Klenk H.P."/>
            <person name="Hugenholtz P."/>
        </authorList>
    </citation>
    <scope>NUCLEOTIDE SEQUENCE [LARGE SCALE GENOMIC DNA]</scope>
    <source>
        <strain evidence="9">ATCC 29202 / DSM 20476 / NCTC 11029 / RHS 1</strain>
    </source>
</reference>
<dbReference type="PROSITE" id="PS51900">
    <property type="entry name" value="CB"/>
    <property type="match status" value="1"/>
</dbReference>
<dbReference type="RefSeq" id="WP_012797991.1">
    <property type="nucleotide sequence ID" value="NC_013165.1"/>
</dbReference>
<dbReference type="GO" id="GO:0003677">
    <property type="term" value="F:DNA binding"/>
    <property type="evidence" value="ECO:0007669"/>
    <property type="project" value="UniProtKB-UniRule"/>
</dbReference>
<feature type="domain" description="Core-binding (CB)" evidence="7">
    <location>
        <begin position="92"/>
        <end position="176"/>
    </location>
</feature>
<feature type="domain" description="Tyr recombinase" evidence="6">
    <location>
        <begin position="210"/>
        <end position="438"/>
    </location>
</feature>
<dbReference type="InterPro" id="IPR011010">
    <property type="entry name" value="DNA_brk_join_enz"/>
</dbReference>
<evidence type="ECO:0000256" key="5">
    <source>
        <dbReference type="SAM" id="MobiDB-lite"/>
    </source>
</evidence>
<dbReference type="CDD" id="cd01189">
    <property type="entry name" value="INT_ICEBs1_C_like"/>
    <property type="match status" value="1"/>
</dbReference>
<dbReference type="PANTHER" id="PTHR30349:SF64">
    <property type="entry name" value="PROPHAGE INTEGRASE INTD-RELATED"/>
    <property type="match status" value="1"/>
</dbReference>
<evidence type="ECO:0000256" key="2">
    <source>
        <dbReference type="ARBA" id="ARBA00023125"/>
    </source>
</evidence>
<evidence type="ECO:0000313" key="9">
    <source>
        <dbReference type="Proteomes" id="UP000002026"/>
    </source>
</evidence>
<comment type="similarity">
    <text evidence="1">Belongs to the 'phage' integrase family.</text>
</comment>
<dbReference type="AlphaFoldDB" id="C7N4Q2"/>
<keyword evidence="2 4" id="KW-0238">DNA-binding</keyword>